<evidence type="ECO:0000313" key="1">
    <source>
        <dbReference type="EMBL" id="MDS9469401.1"/>
    </source>
</evidence>
<dbReference type="EMBL" id="JAVQLW010000003">
    <property type="protein sequence ID" value="MDS9469401.1"/>
    <property type="molecule type" value="Genomic_DNA"/>
</dbReference>
<keyword evidence="2" id="KW-1185">Reference proteome</keyword>
<comment type="caution">
    <text evidence="1">The sequence shown here is derived from an EMBL/GenBank/DDBJ whole genome shotgun (WGS) entry which is preliminary data.</text>
</comment>
<dbReference type="RefSeq" id="WP_311162012.1">
    <property type="nucleotide sequence ID" value="NZ_JAVQLW010000003.1"/>
</dbReference>
<keyword evidence="1" id="KW-0808">Transferase</keyword>
<dbReference type="Proteomes" id="UP001269144">
    <property type="component" value="Unassembled WGS sequence"/>
</dbReference>
<dbReference type="PANTHER" id="PTHR43861:SF1">
    <property type="entry name" value="TRANS-ACONITATE 2-METHYLTRANSFERASE"/>
    <property type="match status" value="1"/>
</dbReference>
<dbReference type="EC" id="2.1.1.144" evidence="1"/>
<dbReference type="InterPro" id="IPR029063">
    <property type="entry name" value="SAM-dependent_MTases_sf"/>
</dbReference>
<accession>A0ABU2HWJ8</accession>
<dbReference type="PANTHER" id="PTHR43861">
    <property type="entry name" value="TRANS-ACONITATE 2-METHYLTRANSFERASE-RELATED"/>
    <property type="match status" value="1"/>
</dbReference>
<name>A0ABU2HWJ8_9RHOB</name>
<dbReference type="Gene3D" id="3.40.50.150">
    <property type="entry name" value="Vaccinia Virus protein VP39"/>
    <property type="match status" value="1"/>
</dbReference>
<dbReference type="NCBIfam" id="NF002463">
    <property type="entry name" value="PRK01683.1"/>
    <property type="match status" value="1"/>
</dbReference>
<protein>
    <submittedName>
        <fullName evidence="1">Trans-aconitate 2-methyltransferase</fullName>
        <ecNumber evidence="1">2.1.1.144</ecNumber>
    </submittedName>
</protein>
<dbReference type="InterPro" id="IPR023149">
    <property type="entry name" value="Trans_acon_MeTrfase_C"/>
</dbReference>
<dbReference type="GO" id="GO:0030798">
    <property type="term" value="F:trans-aconitate 2-methyltransferase activity"/>
    <property type="evidence" value="ECO:0007669"/>
    <property type="project" value="UniProtKB-EC"/>
</dbReference>
<evidence type="ECO:0000313" key="2">
    <source>
        <dbReference type="Proteomes" id="UP001269144"/>
    </source>
</evidence>
<organism evidence="1 2">
    <name type="scientific">Paracoccus aurantius</name>
    <dbReference type="NCBI Taxonomy" id="3073814"/>
    <lineage>
        <taxon>Bacteria</taxon>
        <taxon>Pseudomonadati</taxon>
        <taxon>Pseudomonadota</taxon>
        <taxon>Alphaproteobacteria</taxon>
        <taxon>Rhodobacterales</taxon>
        <taxon>Paracoccaceae</taxon>
        <taxon>Paracoccus</taxon>
    </lineage>
</organism>
<reference evidence="2" key="1">
    <citation type="submission" date="2023-07" db="EMBL/GenBank/DDBJ databases">
        <title>Paracoccus sp. MBLB3053 whole genome sequence.</title>
        <authorList>
            <person name="Hwang C.Y."/>
            <person name="Cho E.-S."/>
            <person name="Seo M.-J."/>
        </authorList>
    </citation>
    <scope>NUCLEOTIDE SEQUENCE [LARGE SCALE GENOMIC DNA]</scope>
    <source>
        <strain evidence="2">MBLB3053</strain>
    </source>
</reference>
<dbReference type="Gene3D" id="1.10.150.290">
    <property type="entry name" value="S-adenosyl-L-methionine-dependent methyltransferases"/>
    <property type="match status" value="1"/>
</dbReference>
<dbReference type="CDD" id="cd02440">
    <property type="entry name" value="AdoMet_MTases"/>
    <property type="match status" value="1"/>
</dbReference>
<sequence length="254" mass="28015">MGWDATQYSRFLDERTRPARDLLAAVPLTDPAIIVDLGCGPGNSTGLLAERYSEAEIQGIDSDPDMIAAARSNLAACRFTEIPIEDWRPTRAPDLIFANASLQWVGDHASLFPQLLSLAAPGGVLAVQMPDNLDEPSHRAMRAVAADPRWAGRLHGAGERRKPLLSPQEIHALLRPLCSAVDVWKTTYHFELGGTSAIVEWFKGSALRPYLELLAPSEQDEFLSAYQAEIRPAYPETAGRCLLAFPRHFFVARR</sequence>
<dbReference type="SUPFAM" id="SSF53335">
    <property type="entry name" value="S-adenosyl-L-methionine-dependent methyltransferases"/>
    <property type="match status" value="1"/>
</dbReference>
<keyword evidence="1" id="KW-0489">Methyltransferase</keyword>
<proteinExistence type="predicted"/>
<dbReference type="GO" id="GO:0032259">
    <property type="term" value="P:methylation"/>
    <property type="evidence" value="ECO:0007669"/>
    <property type="project" value="UniProtKB-KW"/>
</dbReference>
<dbReference type="Pfam" id="PF13489">
    <property type="entry name" value="Methyltransf_23"/>
    <property type="match status" value="1"/>
</dbReference>
<gene>
    <name evidence="1" type="primary">tam</name>
    <name evidence="1" type="ORF">RGQ15_17700</name>
</gene>